<dbReference type="PANTHER" id="PTHR43048:SF3">
    <property type="entry name" value="METHYLMALONYL-COA EPIMERASE, MITOCHONDRIAL"/>
    <property type="match status" value="1"/>
</dbReference>
<keyword evidence="5" id="KW-1185">Reference proteome</keyword>
<dbReference type="InterPro" id="IPR017515">
    <property type="entry name" value="MeMalonyl-CoA_epimerase"/>
</dbReference>
<dbReference type="Pfam" id="PF13669">
    <property type="entry name" value="Glyoxalase_4"/>
    <property type="match status" value="1"/>
</dbReference>
<proteinExistence type="inferred from homology"/>
<dbReference type="InterPro" id="IPR051785">
    <property type="entry name" value="MMCE/EMCE_epimerase"/>
</dbReference>
<reference evidence="4 5" key="1">
    <citation type="submission" date="2016-10" db="EMBL/GenBank/DDBJ databases">
        <authorList>
            <person name="de Groot N.N."/>
        </authorList>
    </citation>
    <scope>NUCLEOTIDE SEQUENCE [LARGE SCALE GENOMIC DNA]</scope>
    <source>
        <strain evidence="4 5">MON 2.2</strain>
    </source>
</reference>
<comment type="similarity">
    <text evidence="1">Belongs to the methylmalonyl-CoA epimerase family.</text>
</comment>
<evidence type="ECO:0000259" key="3">
    <source>
        <dbReference type="PROSITE" id="PS51819"/>
    </source>
</evidence>
<dbReference type="NCBIfam" id="TIGR03081">
    <property type="entry name" value="metmalonyl_epim"/>
    <property type="match status" value="1"/>
</dbReference>
<organism evidence="4 5">
    <name type="scientific">Auraticoccus monumenti</name>
    <dbReference type="NCBI Taxonomy" id="675864"/>
    <lineage>
        <taxon>Bacteria</taxon>
        <taxon>Bacillati</taxon>
        <taxon>Actinomycetota</taxon>
        <taxon>Actinomycetes</taxon>
        <taxon>Propionibacteriales</taxon>
        <taxon>Propionibacteriaceae</taxon>
        <taxon>Auraticoccus</taxon>
    </lineage>
</organism>
<dbReference type="GO" id="GO:0004493">
    <property type="term" value="F:methylmalonyl-CoA epimerase activity"/>
    <property type="evidence" value="ECO:0007669"/>
    <property type="project" value="TreeGrafter"/>
</dbReference>
<feature type="domain" description="VOC" evidence="3">
    <location>
        <begin position="20"/>
        <end position="151"/>
    </location>
</feature>
<evidence type="ECO:0000313" key="4">
    <source>
        <dbReference type="EMBL" id="SDE20204.1"/>
    </source>
</evidence>
<dbReference type="PANTHER" id="PTHR43048">
    <property type="entry name" value="METHYLMALONYL-COA EPIMERASE"/>
    <property type="match status" value="1"/>
</dbReference>
<evidence type="ECO:0000313" key="5">
    <source>
        <dbReference type="Proteomes" id="UP000198546"/>
    </source>
</evidence>
<dbReference type="GO" id="GO:0046872">
    <property type="term" value="F:metal ion binding"/>
    <property type="evidence" value="ECO:0007669"/>
    <property type="project" value="UniProtKB-KW"/>
</dbReference>
<gene>
    <name evidence="4" type="ORF">SAMN04489747_2782</name>
</gene>
<dbReference type="EMBL" id="LT629688">
    <property type="protein sequence ID" value="SDE20204.1"/>
    <property type="molecule type" value="Genomic_DNA"/>
</dbReference>
<keyword evidence="2" id="KW-0479">Metal-binding</keyword>
<dbReference type="GO" id="GO:0046491">
    <property type="term" value="P:L-methylmalonyl-CoA metabolic process"/>
    <property type="evidence" value="ECO:0007669"/>
    <property type="project" value="TreeGrafter"/>
</dbReference>
<dbReference type="AlphaFoldDB" id="A0A1G7AZ84"/>
<accession>A0A1G7AZ84</accession>
<dbReference type="Proteomes" id="UP000198546">
    <property type="component" value="Chromosome i"/>
</dbReference>
<sequence>MSSTDDPDGGRALPGDLFEGVDHIGYAVPDLEEALALHTGRLGWRLEHREHNEEQGVEEAMLTTGDGLGARVQLLAPTRSDSPIARHLERRGPGVQQVAYRVRDLEQVSAELRRRGFRLLQPEARRGTAGSLISFLHPSDTGGVLVELVQPAATGGTHRDVTVLD</sequence>
<dbReference type="OrthoDB" id="9788468at2"/>
<dbReference type="CDD" id="cd07249">
    <property type="entry name" value="MMCE"/>
    <property type="match status" value="1"/>
</dbReference>
<dbReference type="InterPro" id="IPR037523">
    <property type="entry name" value="VOC_core"/>
</dbReference>
<dbReference type="Gene3D" id="3.10.180.10">
    <property type="entry name" value="2,3-Dihydroxybiphenyl 1,2-Dioxygenase, domain 1"/>
    <property type="match status" value="1"/>
</dbReference>
<name>A0A1G7AZ84_9ACTN</name>
<evidence type="ECO:0000256" key="2">
    <source>
        <dbReference type="ARBA" id="ARBA00022723"/>
    </source>
</evidence>
<dbReference type="STRING" id="675864.SAMN04489747_2782"/>
<dbReference type="PROSITE" id="PS51819">
    <property type="entry name" value="VOC"/>
    <property type="match status" value="1"/>
</dbReference>
<dbReference type="SUPFAM" id="SSF54593">
    <property type="entry name" value="Glyoxalase/Bleomycin resistance protein/Dihydroxybiphenyl dioxygenase"/>
    <property type="match status" value="1"/>
</dbReference>
<dbReference type="RefSeq" id="WP_090594380.1">
    <property type="nucleotide sequence ID" value="NZ_LT629688.1"/>
</dbReference>
<dbReference type="InterPro" id="IPR029068">
    <property type="entry name" value="Glyas_Bleomycin-R_OHBP_Dase"/>
</dbReference>
<protein>
    <submittedName>
        <fullName evidence="4">Methylmalonyl-CoA epimerase</fullName>
    </submittedName>
</protein>
<evidence type="ECO:0000256" key="1">
    <source>
        <dbReference type="ARBA" id="ARBA00009308"/>
    </source>
</evidence>